<keyword evidence="7" id="KW-0479">Metal-binding</keyword>
<evidence type="ECO:0000256" key="2">
    <source>
        <dbReference type="ARBA" id="ARBA00022670"/>
    </source>
</evidence>
<evidence type="ECO:0000256" key="9">
    <source>
        <dbReference type="SAM" id="MobiDB-lite"/>
    </source>
</evidence>
<evidence type="ECO:0000256" key="8">
    <source>
        <dbReference type="RuleBase" id="RU004296"/>
    </source>
</evidence>
<feature type="domain" description="DNA/RNA non-specific endonuclease/pyrophosphatase/phosphodiesterase" evidence="11">
    <location>
        <begin position="439"/>
        <end position="669"/>
    </location>
</feature>
<dbReference type="SMART" id="SM00477">
    <property type="entry name" value="NUC"/>
    <property type="match status" value="1"/>
</dbReference>
<dbReference type="Pfam" id="PF13365">
    <property type="entry name" value="Trypsin_2"/>
    <property type="match status" value="1"/>
</dbReference>
<dbReference type="PRINTS" id="PR00839">
    <property type="entry name" value="V8PROTEASE"/>
</dbReference>
<dbReference type="GO" id="GO:0008236">
    <property type="term" value="F:serine-type peptidase activity"/>
    <property type="evidence" value="ECO:0007669"/>
    <property type="project" value="UniProtKB-KW"/>
</dbReference>
<dbReference type="InterPro" id="IPR009003">
    <property type="entry name" value="Peptidase_S1_PA"/>
</dbReference>
<dbReference type="InterPro" id="IPR001604">
    <property type="entry name" value="Endo_G_ENPP1-like_dom"/>
</dbReference>
<comment type="caution">
    <text evidence="12">The sequence shown here is derived from an EMBL/GenBank/DDBJ whole genome shotgun (WGS) entry which is preliminary data.</text>
</comment>
<proteinExistence type="inferred from homology"/>
<dbReference type="SUPFAM" id="SSF50494">
    <property type="entry name" value="Trypsin-like serine proteases"/>
    <property type="match status" value="1"/>
</dbReference>
<keyword evidence="12" id="KW-0255">Endonuclease</keyword>
<comment type="similarity">
    <text evidence="1 8">Belongs to the peptidase S1B family.</text>
</comment>
<dbReference type="SMART" id="SM00892">
    <property type="entry name" value="Endonuclease_NS"/>
    <property type="match status" value="1"/>
</dbReference>
<protein>
    <recommendedName>
        <fullName evidence="8">Serine protease</fullName>
        <ecNumber evidence="8">3.4.21.-</ecNumber>
    </recommendedName>
</protein>
<evidence type="ECO:0000256" key="3">
    <source>
        <dbReference type="ARBA" id="ARBA00022729"/>
    </source>
</evidence>
<dbReference type="GO" id="GO:0003676">
    <property type="term" value="F:nucleic acid binding"/>
    <property type="evidence" value="ECO:0007669"/>
    <property type="project" value="InterPro"/>
</dbReference>
<feature type="active site" description="Proton acceptor" evidence="6">
    <location>
        <position position="513"/>
    </location>
</feature>
<dbReference type="InterPro" id="IPR043504">
    <property type="entry name" value="Peptidase_S1_PA_chymotrypsin"/>
</dbReference>
<feature type="binding site" evidence="7">
    <location>
        <position position="549"/>
    </location>
    <ligand>
        <name>Mg(2+)</name>
        <dbReference type="ChEBI" id="CHEBI:18420"/>
        <note>catalytic</note>
    </ligand>
</feature>
<dbReference type="GO" id="GO:0006508">
    <property type="term" value="P:proteolysis"/>
    <property type="evidence" value="ECO:0007669"/>
    <property type="project" value="UniProtKB-KW"/>
</dbReference>
<feature type="region of interest" description="Disordered" evidence="9">
    <location>
        <begin position="309"/>
        <end position="332"/>
    </location>
</feature>
<gene>
    <name evidence="12" type="ORF">HNQ36_002749</name>
</gene>
<reference evidence="12 13" key="1">
    <citation type="submission" date="2020-08" db="EMBL/GenBank/DDBJ databases">
        <title>Genomic Encyclopedia of Type Strains, Phase IV (KMG-IV): sequencing the most valuable type-strain genomes for metagenomic binning, comparative biology and taxonomic classification.</title>
        <authorList>
            <person name="Goeker M."/>
        </authorList>
    </citation>
    <scope>NUCLEOTIDE SEQUENCE [LARGE SCALE GENOMIC DNA]</scope>
    <source>
        <strain evidence="12 13">DSM 17498</strain>
    </source>
</reference>
<dbReference type="EMBL" id="JACHIJ010000003">
    <property type="protein sequence ID" value="MBB5052775.1"/>
    <property type="molecule type" value="Genomic_DNA"/>
</dbReference>
<evidence type="ECO:0000313" key="12">
    <source>
        <dbReference type="EMBL" id="MBB5052775.1"/>
    </source>
</evidence>
<dbReference type="Gene3D" id="3.40.570.10">
    <property type="entry name" value="Extracellular Endonuclease, subunit A"/>
    <property type="match status" value="1"/>
</dbReference>
<dbReference type="InterPro" id="IPR008256">
    <property type="entry name" value="Peptidase_S1B"/>
</dbReference>
<evidence type="ECO:0000259" key="11">
    <source>
        <dbReference type="SMART" id="SM00892"/>
    </source>
</evidence>
<evidence type="ECO:0000256" key="7">
    <source>
        <dbReference type="PIRSR" id="PIRSR640255-2"/>
    </source>
</evidence>
<keyword evidence="5 8" id="KW-0720">Serine protease</keyword>
<accession>A0A840MY59</accession>
<dbReference type="InterPro" id="IPR020821">
    <property type="entry name" value="ENPP1-3/EXOG-like_nuc-like"/>
</dbReference>
<keyword evidence="4 8" id="KW-0378">Hydrolase</keyword>
<sequence>MNADKSRFEATVAASRADRARVRKLVDDKRWREAEPDRARMALYTAKRQRRTLPSGGAEAIVGTDDLQASWFLPAGSAVRRAVGYVESNNAGIWSVGSGFLISPDLFLTNQHVIADALAAAATQVTFDREAGEDGTMRPTTTFKLDPAKFAIFSRQEEFDFALIALGSKTSGPADVADLGYCALSDSDDKHVLGMNVNIIQHPNGLPKMIAVRNNVLQHRTHRTLLYETDTEHGSSGSPVFNDAWELIALHHFGEPFLERTDEQGRPIPINVNEGVRISAVFRDLSNRLQLLPDEQRALLNAALKLANKNNSHSGGKRLSPPRPSTDSQESLVLRQDAAPMTDKLPTNEMKIAIPIEVTIRVPGASTAHIGAPSPSLPKELTRGAEKIAIDRDYSNRDGYNPNFVKGVVFPLPEPTGKLAKQVAPLRADEEDAAKGELRYQHFSVKLNKSKKMALFTATNIDGKRYLDIDRTTGLVKDGAEGETWYSDPRVSDAFYLGQPFYTAWSNLFDRGHLTRRMDPNWGTAEQAQRANADTYHLTNCSPQHFRFNQGTKFWQGAEKYVLENGAIAEDTENKISVFQGPIFDDKIDLWSDDVQIPSSFFKVIAWKGKSGIKSVGLVVDQLAMLSEQRGSGIKPGPAASVNVSQWRVAITDIESRTGLDFGSDIRDADTIENKDQPVVGEARKAVPVMSSSDLLPRLP</sequence>
<evidence type="ECO:0000256" key="4">
    <source>
        <dbReference type="ARBA" id="ARBA00022801"/>
    </source>
</evidence>
<dbReference type="InterPro" id="IPR044925">
    <property type="entry name" value="His-Me_finger_sf"/>
</dbReference>
<dbReference type="SUPFAM" id="SSF54060">
    <property type="entry name" value="His-Me finger endonucleases"/>
    <property type="match status" value="1"/>
</dbReference>
<dbReference type="PANTHER" id="PTHR13966:SF5">
    <property type="entry name" value="ENDONUCLEASE G, MITOCHONDRIAL"/>
    <property type="match status" value="1"/>
</dbReference>
<dbReference type="PANTHER" id="PTHR13966">
    <property type="entry name" value="ENDONUCLEASE RELATED"/>
    <property type="match status" value="1"/>
</dbReference>
<dbReference type="Gene3D" id="2.40.10.10">
    <property type="entry name" value="Trypsin-like serine proteases"/>
    <property type="match status" value="2"/>
</dbReference>
<dbReference type="InterPro" id="IPR040255">
    <property type="entry name" value="Non-specific_endonuclease"/>
</dbReference>
<evidence type="ECO:0000256" key="5">
    <source>
        <dbReference type="ARBA" id="ARBA00022825"/>
    </source>
</evidence>
<keyword evidence="12" id="KW-0540">Nuclease</keyword>
<dbReference type="Proteomes" id="UP000521227">
    <property type="component" value="Unassembled WGS sequence"/>
</dbReference>
<evidence type="ECO:0000256" key="1">
    <source>
        <dbReference type="ARBA" id="ARBA00008764"/>
    </source>
</evidence>
<organism evidence="12 13">
    <name type="scientific">Afipia massiliensis</name>
    <dbReference type="NCBI Taxonomy" id="211460"/>
    <lineage>
        <taxon>Bacteria</taxon>
        <taxon>Pseudomonadati</taxon>
        <taxon>Pseudomonadota</taxon>
        <taxon>Alphaproteobacteria</taxon>
        <taxon>Hyphomicrobiales</taxon>
        <taxon>Nitrobacteraceae</taxon>
        <taxon>Afipia</taxon>
    </lineage>
</organism>
<dbReference type="RefSeq" id="WP_184085846.1">
    <property type="nucleotide sequence ID" value="NZ_JACHIJ010000003.1"/>
</dbReference>
<dbReference type="InterPro" id="IPR044929">
    <property type="entry name" value="DNA/RNA_non-sp_Endonuclease_sf"/>
</dbReference>
<evidence type="ECO:0000313" key="13">
    <source>
        <dbReference type="Proteomes" id="UP000521227"/>
    </source>
</evidence>
<keyword evidence="2 8" id="KW-0645">Protease</keyword>
<dbReference type="GO" id="GO:0004519">
    <property type="term" value="F:endonuclease activity"/>
    <property type="evidence" value="ECO:0007669"/>
    <property type="project" value="UniProtKB-KW"/>
</dbReference>
<evidence type="ECO:0000259" key="10">
    <source>
        <dbReference type="SMART" id="SM00477"/>
    </source>
</evidence>
<feature type="domain" description="ENPP1-3/EXOG-like endonuclease/phosphodiesterase" evidence="10">
    <location>
        <begin position="440"/>
        <end position="669"/>
    </location>
</feature>
<name>A0A840MY59_9BRAD</name>
<dbReference type="EC" id="3.4.21.-" evidence="8"/>
<dbReference type="GO" id="GO:0046872">
    <property type="term" value="F:metal ion binding"/>
    <property type="evidence" value="ECO:0007669"/>
    <property type="project" value="UniProtKB-KW"/>
</dbReference>
<keyword evidence="3" id="KW-0732">Signal</keyword>
<dbReference type="Pfam" id="PF01223">
    <property type="entry name" value="Endonuclease_NS"/>
    <property type="match status" value="1"/>
</dbReference>
<evidence type="ECO:0000256" key="6">
    <source>
        <dbReference type="PIRSR" id="PIRSR640255-1"/>
    </source>
</evidence>
<dbReference type="AlphaFoldDB" id="A0A840MY59"/>